<proteinExistence type="predicted"/>
<dbReference type="RefSeq" id="WP_158922711.1">
    <property type="nucleotide sequence ID" value="NZ_CP047020.1"/>
</dbReference>
<dbReference type="SUPFAM" id="SSF81995">
    <property type="entry name" value="beta-sandwich domain of Sec23/24"/>
    <property type="match status" value="1"/>
</dbReference>
<keyword evidence="2" id="KW-1133">Transmembrane helix</keyword>
<keyword evidence="2" id="KW-0812">Transmembrane</keyword>
<sequence>MTTPPPQGQNPFAQGQPGYGQTQAPYPPQGGYPQQGGYAQQPGQPGFPQQGAAPYAPVPPQQPKRSVRKYLRIAGLVVGLIVIAGGWYFNHADDTTKLAVGDCLTNKGSSTDPKIEQLDCSDSKADYKVLKKDGSTSLAQLACQSVQGTTAAIEWKEGSDSFVLCLGDNK</sequence>
<accession>A0A6I6MZ62</accession>
<evidence type="ECO:0000256" key="2">
    <source>
        <dbReference type="SAM" id="Phobius"/>
    </source>
</evidence>
<dbReference type="AlphaFoldDB" id="A0A6I6MZ62"/>
<protein>
    <submittedName>
        <fullName evidence="3">Uncharacterized protein</fullName>
    </submittedName>
</protein>
<keyword evidence="4" id="KW-1185">Reference proteome</keyword>
<evidence type="ECO:0000313" key="4">
    <source>
        <dbReference type="Proteomes" id="UP000436138"/>
    </source>
</evidence>
<keyword evidence="2" id="KW-0472">Membrane</keyword>
<feature type="region of interest" description="Disordered" evidence="1">
    <location>
        <begin position="1"/>
        <end position="62"/>
    </location>
</feature>
<feature type="compositionally biased region" description="Low complexity" evidence="1">
    <location>
        <begin position="31"/>
        <end position="55"/>
    </location>
</feature>
<reference evidence="3 4" key="1">
    <citation type="submission" date="2019-12" db="EMBL/GenBank/DDBJ databases">
        <title>Streptomyces sp. strain T44 isolated from rhizosphere soil of Broussonetia papyrifera.</title>
        <authorList>
            <person name="Mo P."/>
        </authorList>
    </citation>
    <scope>NUCLEOTIDE SEQUENCE [LARGE SCALE GENOMIC DNA]</scope>
    <source>
        <strain evidence="3 4">T44</strain>
    </source>
</reference>
<feature type="transmembrane region" description="Helical" evidence="2">
    <location>
        <begin position="70"/>
        <end position="89"/>
    </location>
</feature>
<evidence type="ECO:0000256" key="1">
    <source>
        <dbReference type="SAM" id="MobiDB-lite"/>
    </source>
</evidence>
<gene>
    <name evidence="3" type="ORF">GQF42_22785</name>
</gene>
<dbReference type="Proteomes" id="UP000436138">
    <property type="component" value="Chromosome"/>
</dbReference>
<organism evidence="3 4">
    <name type="scientific">Streptomyces broussonetiae</name>
    <dbReference type="NCBI Taxonomy" id="2686304"/>
    <lineage>
        <taxon>Bacteria</taxon>
        <taxon>Bacillati</taxon>
        <taxon>Actinomycetota</taxon>
        <taxon>Actinomycetes</taxon>
        <taxon>Kitasatosporales</taxon>
        <taxon>Streptomycetaceae</taxon>
        <taxon>Streptomyces</taxon>
    </lineage>
</organism>
<name>A0A6I6MZ62_9ACTN</name>
<dbReference type="EMBL" id="CP047020">
    <property type="protein sequence ID" value="QHA05733.1"/>
    <property type="molecule type" value="Genomic_DNA"/>
</dbReference>
<feature type="compositionally biased region" description="Low complexity" evidence="1">
    <location>
        <begin position="13"/>
        <end position="24"/>
    </location>
</feature>
<dbReference type="KEGG" id="sbro:GQF42_22785"/>
<evidence type="ECO:0000313" key="3">
    <source>
        <dbReference type="EMBL" id="QHA05733.1"/>
    </source>
</evidence>